<dbReference type="STRING" id="134849.SAMN05443668_12521"/>
<evidence type="ECO:0000256" key="1">
    <source>
        <dbReference type="SAM" id="MobiDB-lite"/>
    </source>
</evidence>
<dbReference type="RefSeq" id="WP_073265546.1">
    <property type="nucleotide sequence ID" value="NZ_FRCS01000025.1"/>
</dbReference>
<protein>
    <submittedName>
        <fullName evidence="2">Uncharacterized protein</fullName>
    </submittedName>
</protein>
<dbReference type="EMBL" id="FRCS01000025">
    <property type="protein sequence ID" value="SHN47561.1"/>
    <property type="molecule type" value="Genomic_DNA"/>
</dbReference>
<keyword evidence="3" id="KW-1185">Reference proteome</keyword>
<feature type="region of interest" description="Disordered" evidence="1">
    <location>
        <begin position="98"/>
        <end position="244"/>
    </location>
</feature>
<organism evidence="2 3">
    <name type="scientific">Cryptosporangium aurantiacum</name>
    <dbReference type="NCBI Taxonomy" id="134849"/>
    <lineage>
        <taxon>Bacteria</taxon>
        <taxon>Bacillati</taxon>
        <taxon>Actinomycetota</taxon>
        <taxon>Actinomycetes</taxon>
        <taxon>Cryptosporangiales</taxon>
        <taxon>Cryptosporangiaceae</taxon>
        <taxon>Cryptosporangium</taxon>
    </lineage>
</organism>
<name>A0A1M7RMY3_9ACTN</name>
<sequence>MSGPFGEGRHRSTAFDDDAPTAPFLLDPDTEDETPTARFVLNPYRGLLEYDEDDAPTARFVLNPYREPSIGREAHDPFGGFAERAPAVIEGEVVWPAAAEPASGSRSVSEPEPERPVGEAASDVSDEPRFDDGPGDDVPGDDVPEGDVPEGDVPGDDASEGVGAGVRASGDRVSGHRASGHHAAGHPVSGHPVSGQHGPGYDRAEAGEPAASSPGSGDLGGPDERDERDEPEPEPEPVTGLGPHTVAGAANRIVEELAPAELARFPIVARRFFTDEMLRRRVIRWSLSGAKRDDPLALQLGGDNAELVTPLTLAMLTCAATGVLGHVGTRHHNGVVRWRRNRKAASRRPIHGPATTLPHLSSLGAATVGHIVDEAAEEAGLTADRARRLSILIVSALTAPLHKDSRAG</sequence>
<dbReference type="OrthoDB" id="9822690at2"/>
<evidence type="ECO:0000313" key="2">
    <source>
        <dbReference type="EMBL" id="SHN47561.1"/>
    </source>
</evidence>
<gene>
    <name evidence="2" type="ORF">SAMN05443668_12521</name>
</gene>
<reference evidence="2 3" key="1">
    <citation type="submission" date="2016-11" db="EMBL/GenBank/DDBJ databases">
        <authorList>
            <person name="Jaros S."/>
            <person name="Januszkiewicz K."/>
            <person name="Wedrychowicz H."/>
        </authorList>
    </citation>
    <scope>NUCLEOTIDE SEQUENCE [LARGE SCALE GENOMIC DNA]</scope>
    <source>
        <strain evidence="2 3">DSM 46144</strain>
    </source>
</reference>
<accession>A0A1M7RMY3</accession>
<feature type="compositionally biased region" description="Acidic residues" evidence="1">
    <location>
        <begin position="224"/>
        <end position="235"/>
    </location>
</feature>
<feature type="compositionally biased region" description="Acidic residues" evidence="1">
    <location>
        <begin position="133"/>
        <end position="159"/>
    </location>
</feature>
<feature type="region of interest" description="Disordered" evidence="1">
    <location>
        <begin position="1"/>
        <end position="37"/>
    </location>
</feature>
<dbReference type="Proteomes" id="UP000184440">
    <property type="component" value="Unassembled WGS sequence"/>
</dbReference>
<dbReference type="AlphaFoldDB" id="A0A1M7RMY3"/>
<proteinExistence type="predicted"/>
<evidence type="ECO:0000313" key="3">
    <source>
        <dbReference type="Proteomes" id="UP000184440"/>
    </source>
</evidence>